<keyword evidence="4" id="KW-1015">Disulfide bond</keyword>
<evidence type="ECO:0000259" key="6">
    <source>
        <dbReference type="Pfam" id="PF00462"/>
    </source>
</evidence>
<evidence type="ECO:0000256" key="5">
    <source>
        <dbReference type="ARBA" id="ARBA00023284"/>
    </source>
</evidence>
<dbReference type="Proteomes" id="UP000187209">
    <property type="component" value="Unassembled WGS sequence"/>
</dbReference>
<dbReference type="GO" id="GO:0015035">
    <property type="term" value="F:protein-disulfide reductase activity"/>
    <property type="evidence" value="ECO:0007669"/>
    <property type="project" value="TreeGrafter"/>
</dbReference>
<comment type="caution">
    <text evidence="7">The sequence shown here is derived from an EMBL/GenBank/DDBJ whole genome shotgun (WGS) entry which is preliminary data.</text>
</comment>
<dbReference type="Gene3D" id="3.40.30.10">
    <property type="entry name" value="Glutaredoxin"/>
    <property type="match status" value="1"/>
</dbReference>
<accession>A0A1R2CHB0</accession>
<keyword evidence="8" id="KW-1185">Reference proteome</keyword>
<keyword evidence="5" id="KW-0676">Redox-active center</keyword>
<gene>
    <name evidence="7" type="ORF">SteCoe_9755</name>
</gene>
<protein>
    <recommendedName>
        <fullName evidence="6">Glutaredoxin domain-containing protein</fullName>
    </recommendedName>
</protein>
<dbReference type="SUPFAM" id="SSF52833">
    <property type="entry name" value="Thioredoxin-like"/>
    <property type="match status" value="1"/>
</dbReference>
<sequence>MGCTCSGERGYEEPQDPTEPLFMNIVNSQIQEHEILLYTLAECEKCKQAKSVLKKNGVEFEYFDLDKLQDENKILYTLQKMTNYRKAPYFFYKGAYKGGLHDLEGLIQHGYIK</sequence>
<dbReference type="AlphaFoldDB" id="A0A1R2CHB0"/>
<feature type="domain" description="Glutaredoxin" evidence="6">
    <location>
        <begin position="35"/>
        <end position="94"/>
    </location>
</feature>
<evidence type="ECO:0000313" key="8">
    <source>
        <dbReference type="Proteomes" id="UP000187209"/>
    </source>
</evidence>
<name>A0A1R2CHB0_9CILI</name>
<evidence type="ECO:0000256" key="1">
    <source>
        <dbReference type="ARBA" id="ARBA00007787"/>
    </source>
</evidence>
<evidence type="ECO:0000256" key="4">
    <source>
        <dbReference type="ARBA" id="ARBA00023157"/>
    </source>
</evidence>
<keyword evidence="3" id="KW-0249">Electron transport</keyword>
<evidence type="ECO:0000256" key="2">
    <source>
        <dbReference type="ARBA" id="ARBA00022448"/>
    </source>
</evidence>
<dbReference type="PANTHER" id="PTHR46679">
    <property type="match status" value="1"/>
</dbReference>
<dbReference type="EMBL" id="MPUH01000153">
    <property type="protein sequence ID" value="OMJ88340.1"/>
    <property type="molecule type" value="Genomic_DNA"/>
</dbReference>
<dbReference type="InterPro" id="IPR036249">
    <property type="entry name" value="Thioredoxin-like_sf"/>
</dbReference>
<proteinExistence type="inferred from homology"/>
<organism evidence="7 8">
    <name type="scientific">Stentor coeruleus</name>
    <dbReference type="NCBI Taxonomy" id="5963"/>
    <lineage>
        <taxon>Eukaryota</taxon>
        <taxon>Sar</taxon>
        <taxon>Alveolata</taxon>
        <taxon>Ciliophora</taxon>
        <taxon>Postciliodesmatophora</taxon>
        <taxon>Heterotrichea</taxon>
        <taxon>Heterotrichida</taxon>
        <taxon>Stentoridae</taxon>
        <taxon>Stentor</taxon>
    </lineage>
</organism>
<dbReference type="PANTHER" id="PTHR46679:SF1">
    <property type="entry name" value="GLUTAREDOXIN-2, MITOCHONDRIAL"/>
    <property type="match status" value="1"/>
</dbReference>
<comment type="similarity">
    <text evidence="1">Belongs to the glutaredoxin family.</text>
</comment>
<dbReference type="GO" id="GO:0005739">
    <property type="term" value="C:mitochondrion"/>
    <property type="evidence" value="ECO:0007669"/>
    <property type="project" value="TreeGrafter"/>
</dbReference>
<evidence type="ECO:0000256" key="3">
    <source>
        <dbReference type="ARBA" id="ARBA00022982"/>
    </source>
</evidence>
<reference evidence="7 8" key="1">
    <citation type="submission" date="2016-11" db="EMBL/GenBank/DDBJ databases">
        <title>The macronuclear genome of Stentor coeruleus: a giant cell with tiny introns.</title>
        <authorList>
            <person name="Slabodnick M."/>
            <person name="Ruby J.G."/>
            <person name="Reiff S.B."/>
            <person name="Swart E.C."/>
            <person name="Gosai S."/>
            <person name="Prabakaran S."/>
            <person name="Witkowska E."/>
            <person name="Larue G.E."/>
            <person name="Fisher S."/>
            <person name="Freeman R.M."/>
            <person name="Gunawardena J."/>
            <person name="Chu W."/>
            <person name="Stover N.A."/>
            <person name="Gregory B.D."/>
            <person name="Nowacki M."/>
            <person name="Derisi J."/>
            <person name="Roy S.W."/>
            <person name="Marshall W.F."/>
            <person name="Sood P."/>
        </authorList>
    </citation>
    <scope>NUCLEOTIDE SEQUENCE [LARGE SCALE GENOMIC DNA]</scope>
    <source>
        <strain evidence="7">WM001</strain>
    </source>
</reference>
<dbReference type="OrthoDB" id="418495at2759"/>
<dbReference type="CDD" id="cd02066">
    <property type="entry name" value="GRX_family"/>
    <property type="match status" value="1"/>
</dbReference>
<dbReference type="InterPro" id="IPR002109">
    <property type="entry name" value="Glutaredoxin"/>
</dbReference>
<dbReference type="PROSITE" id="PS51354">
    <property type="entry name" value="GLUTAREDOXIN_2"/>
    <property type="match status" value="1"/>
</dbReference>
<keyword evidence="2" id="KW-0813">Transport</keyword>
<evidence type="ECO:0000313" key="7">
    <source>
        <dbReference type="EMBL" id="OMJ88340.1"/>
    </source>
</evidence>
<dbReference type="Pfam" id="PF00462">
    <property type="entry name" value="Glutaredoxin"/>
    <property type="match status" value="1"/>
</dbReference>